<keyword evidence="6" id="KW-1185">Reference proteome</keyword>
<feature type="repeat" description="TPR" evidence="3">
    <location>
        <begin position="97"/>
        <end position="130"/>
    </location>
</feature>
<feature type="repeat" description="TPR" evidence="3">
    <location>
        <begin position="170"/>
        <end position="203"/>
    </location>
</feature>
<evidence type="ECO:0000313" key="5">
    <source>
        <dbReference type="EMBL" id="AFZ51133.1"/>
    </source>
</evidence>
<protein>
    <submittedName>
        <fullName evidence="5">Tetratricopeptide repeat protein</fullName>
    </submittedName>
</protein>
<dbReference type="Proteomes" id="UP000010482">
    <property type="component" value="Chromosome"/>
</dbReference>
<evidence type="ECO:0000256" key="3">
    <source>
        <dbReference type="PROSITE-ProRule" id="PRU00339"/>
    </source>
</evidence>
<dbReference type="KEGG" id="dsl:Dacsa_2544"/>
<dbReference type="PANTHER" id="PTHR44858:SF1">
    <property type="entry name" value="UDP-N-ACETYLGLUCOSAMINE--PEPTIDE N-ACETYLGLUCOSAMINYLTRANSFERASE SPINDLY-RELATED"/>
    <property type="match status" value="1"/>
</dbReference>
<evidence type="ECO:0000256" key="4">
    <source>
        <dbReference type="SAM" id="SignalP"/>
    </source>
</evidence>
<dbReference type="eggNOG" id="COG0457">
    <property type="taxonomic scope" value="Bacteria"/>
</dbReference>
<accession>K9YYE9</accession>
<keyword evidence="1" id="KW-0677">Repeat</keyword>
<feature type="chain" id="PRO_5003939001" evidence="4">
    <location>
        <begin position="28"/>
        <end position="301"/>
    </location>
</feature>
<keyword evidence="4" id="KW-0732">Signal</keyword>
<name>K9YYE9_DACS8</name>
<evidence type="ECO:0000313" key="6">
    <source>
        <dbReference type="Proteomes" id="UP000010482"/>
    </source>
</evidence>
<gene>
    <name evidence="5" type="ORF">Dacsa_2544</name>
</gene>
<dbReference type="SMART" id="SM00028">
    <property type="entry name" value="TPR"/>
    <property type="match status" value="6"/>
</dbReference>
<dbReference type="PROSITE" id="PS50005">
    <property type="entry name" value="TPR"/>
    <property type="match status" value="3"/>
</dbReference>
<dbReference type="InterPro" id="IPR019734">
    <property type="entry name" value="TPR_rpt"/>
</dbReference>
<evidence type="ECO:0000256" key="2">
    <source>
        <dbReference type="ARBA" id="ARBA00022803"/>
    </source>
</evidence>
<dbReference type="OrthoDB" id="5508521at2"/>
<dbReference type="PANTHER" id="PTHR44858">
    <property type="entry name" value="TETRATRICOPEPTIDE REPEAT PROTEIN 6"/>
    <property type="match status" value="1"/>
</dbReference>
<dbReference type="Pfam" id="PF13424">
    <property type="entry name" value="TPR_12"/>
    <property type="match status" value="1"/>
</dbReference>
<evidence type="ECO:0000256" key="1">
    <source>
        <dbReference type="ARBA" id="ARBA00022737"/>
    </source>
</evidence>
<dbReference type="AlphaFoldDB" id="K9YYE9"/>
<dbReference type="InterPro" id="IPR050498">
    <property type="entry name" value="Ycf3"/>
</dbReference>
<dbReference type="PROSITE" id="PS50293">
    <property type="entry name" value="TPR_REGION"/>
    <property type="match status" value="1"/>
</dbReference>
<feature type="repeat" description="TPR" evidence="3">
    <location>
        <begin position="204"/>
        <end position="237"/>
    </location>
</feature>
<proteinExistence type="predicted"/>
<dbReference type="Pfam" id="PF13432">
    <property type="entry name" value="TPR_16"/>
    <property type="match status" value="1"/>
</dbReference>
<dbReference type="HOGENOM" id="CLU_003728_11_2_3"/>
<sequence>MFNSSIRVNQILVISLVFWLICLPAQATNSDLFTDAIERLHQGNHQEASLILDEILQENTQHLKAKKYRCFANLNLDQYEKAIEDCSEVIQQDSKQLQAYLWRGLAYYRRGNYQQAISNYNQILDQNVEHPQALYNRGLAKSSIGLLSSAITDYNQALQLSDRLNATEKAMIYNDRGIIYLQQQQYDQARKDFSQAIQFDKNDARSLYNLGCVCHYLGEHYTAIKHFTQSLDQAPNNPSAYINRGLAWHQLDYTASAIEDLKQGENLLKYQGKFQAAKEIHHLISQLESRQSSVSFLTRNI</sequence>
<dbReference type="Gene3D" id="1.25.40.10">
    <property type="entry name" value="Tetratricopeptide repeat domain"/>
    <property type="match status" value="3"/>
</dbReference>
<organism evidence="5 6">
    <name type="scientific">Dactylococcopsis salina (strain PCC 8305)</name>
    <name type="common">Myxobactron salinum</name>
    <dbReference type="NCBI Taxonomy" id="13035"/>
    <lineage>
        <taxon>Bacteria</taxon>
        <taxon>Bacillati</taxon>
        <taxon>Cyanobacteriota</taxon>
        <taxon>Cyanophyceae</taxon>
        <taxon>Nodosilineales</taxon>
        <taxon>Cymatolegaceae</taxon>
        <taxon>Dactylococcopsis</taxon>
    </lineage>
</organism>
<reference evidence="5" key="1">
    <citation type="submission" date="2012-04" db="EMBL/GenBank/DDBJ databases">
        <title>Finished genome of Dactylococcopsis salina PCC 8305.</title>
        <authorList>
            <consortium name="US DOE Joint Genome Institute"/>
            <person name="Gugger M."/>
            <person name="Coursin T."/>
            <person name="Rippka R."/>
            <person name="Tandeau De Marsac N."/>
            <person name="Huntemann M."/>
            <person name="Wei C.-L."/>
            <person name="Han J."/>
            <person name="Detter J.C."/>
            <person name="Han C."/>
            <person name="Tapia R."/>
            <person name="Daligault H."/>
            <person name="Chen A."/>
            <person name="Krypides N."/>
            <person name="Mavromatis K."/>
            <person name="Markowitz V."/>
            <person name="Szeto E."/>
            <person name="Ivanova N."/>
            <person name="Ovchinnikova G."/>
            <person name="Pagani I."/>
            <person name="Pati A."/>
            <person name="Goodwin L."/>
            <person name="Peters L."/>
            <person name="Pitluck S."/>
            <person name="Woyke T."/>
            <person name="Kerfeld C."/>
        </authorList>
    </citation>
    <scope>NUCLEOTIDE SEQUENCE [LARGE SCALE GENOMIC DNA]</scope>
    <source>
        <strain evidence="5">PCC 8305</strain>
    </source>
</reference>
<dbReference type="SUPFAM" id="SSF48452">
    <property type="entry name" value="TPR-like"/>
    <property type="match status" value="1"/>
</dbReference>
<keyword evidence="2 3" id="KW-0802">TPR repeat</keyword>
<feature type="signal peptide" evidence="4">
    <location>
        <begin position="1"/>
        <end position="27"/>
    </location>
</feature>
<dbReference type="RefSeq" id="WP_015230123.1">
    <property type="nucleotide sequence ID" value="NC_019780.1"/>
</dbReference>
<dbReference type="STRING" id="13035.Dacsa_2544"/>
<dbReference type="EMBL" id="CP003944">
    <property type="protein sequence ID" value="AFZ51133.1"/>
    <property type="molecule type" value="Genomic_DNA"/>
</dbReference>
<dbReference type="InterPro" id="IPR011990">
    <property type="entry name" value="TPR-like_helical_dom_sf"/>
</dbReference>